<accession>A0ABM5JAQ5</accession>
<proteinExistence type="predicted"/>
<reference evidence="3" key="2">
    <citation type="submission" date="2025-05" db="UniProtKB">
        <authorList>
            <consortium name="EnsemblMetazoa"/>
        </authorList>
    </citation>
    <scope>IDENTIFICATION</scope>
</reference>
<keyword evidence="4" id="KW-1185">Reference proteome</keyword>
<sequence>MNAVFLFTVCLLAFCRSEPVFDRIGDGYYYIGSEKTAGHYFDWFIARQHCRRNVSTLVSVETRDELVNLEQYIVSKGFPDGSTFATSGNSFNSPTPYSWEATDEPLAFTNWLPGTEKLPERSYLSLKLTNSSLYMIPTYGLDDYYICEYHFSIWQLWLSLDSPNRDILIVIVFFVWFCLLILYLRWQVTKKSSQPAADKVQLMSEIL</sequence>
<evidence type="ECO:0008006" key="5">
    <source>
        <dbReference type="Google" id="ProtNLM"/>
    </source>
</evidence>
<dbReference type="Proteomes" id="UP001652680">
    <property type="component" value="Unassembled WGS sequence"/>
</dbReference>
<feature type="signal peptide" evidence="2">
    <location>
        <begin position="1"/>
        <end position="17"/>
    </location>
</feature>
<keyword evidence="1" id="KW-1133">Transmembrane helix</keyword>
<evidence type="ECO:0000313" key="3">
    <source>
        <dbReference type="EnsemblMetazoa" id="XP_044315903.1"/>
    </source>
</evidence>
<dbReference type="GeneID" id="123037749"/>
<feature type="chain" id="PRO_5046335482" description="C-type lectin domain-containing protein" evidence="2">
    <location>
        <begin position="18"/>
        <end position="207"/>
    </location>
</feature>
<reference evidence="4" key="1">
    <citation type="journal article" date="2021" name="Elife">
        <title>Highly contiguous assemblies of 101 drosophilid genomes.</title>
        <authorList>
            <person name="Kim B.Y."/>
            <person name="Wang J.R."/>
            <person name="Miller D.E."/>
            <person name="Barmina O."/>
            <person name="Delaney E."/>
            <person name="Thompson A."/>
            <person name="Comeault A.A."/>
            <person name="Peede D."/>
            <person name="D'Agostino E.R."/>
            <person name="Pelaez J."/>
            <person name="Aguilar J.M."/>
            <person name="Haji D."/>
            <person name="Matsunaga T."/>
            <person name="Armstrong E.E."/>
            <person name="Zych M."/>
            <person name="Ogawa Y."/>
            <person name="Stamenkovic-Radak M."/>
            <person name="Jelic M."/>
            <person name="Veselinovic M.S."/>
            <person name="Tanaskovic M."/>
            <person name="Eric P."/>
            <person name="Gao J.J."/>
            <person name="Katoh T.K."/>
            <person name="Toda M.J."/>
            <person name="Watabe H."/>
            <person name="Watada M."/>
            <person name="Davis J.S."/>
            <person name="Moyle L.C."/>
            <person name="Manoli G."/>
            <person name="Bertolini E."/>
            <person name="Kostal V."/>
            <person name="Hawley R.S."/>
            <person name="Takahashi A."/>
            <person name="Jones C.D."/>
            <person name="Price D.K."/>
            <person name="Whiteman N."/>
            <person name="Kopp A."/>
            <person name="Matute D.R."/>
            <person name="Petrov D.A."/>
        </authorList>
    </citation>
    <scope>NUCLEOTIDE SEQUENCE [LARGE SCALE GENOMIC DNA]</scope>
</reference>
<keyword evidence="2" id="KW-0732">Signal</keyword>
<organism evidence="3 4">
    <name type="scientific">Drosophila rhopaloa</name>
    <name type="common">Fruit fly</name>
    <dbReference type="NCBI Taxonomy" id="1041015"/>
    <lineage>
        <taxon>Eukaryota</taxon>
        <taxon>Metazoa</taxon>
        <taxon>Ecdysozoa</taxon>
        <taxon>Arthropoda</taxon>
        <taxon>Hexapoda</taxon>
        <taxon>Insecta</taxon>
        <taxon>Pterygota</taxon>
        <taxon>Neoptera</taxon>
        <taxon>Endopterygota</taxon>
        <taxon>Diptera</taxon>
        <taxon>Brachycera</taxon>
        <taxon>Muscomorpha</taxon>
        <taxon>Ephydroidea</taxon>
        <taxon>Drosophilidae</taxon>
        <taxon>Drosophila</taxon>
        <taxon>Sophophora</taxon>
    </lineage>
</organism>
<evidence type="ECO:0000256" key="1">
    <source>
        <dbReference type="SAM" id="Phobius"/>
    </source>
</evidence>
<keyword evidence="1" id="KW-0812">Transmembrane</keyword>
<feature type="transmembrane region" description="Helical" evidence="1">
    <location>
        <begin position="167"/>
        <end position="184"/>
    </location>
</feature>
<evidence type="ECO:0000313" key="4">
    <source>
        <dbReference type="Proteomes" id="UP001652680"/>
    </source>
</evidence>
<dbReference type="SUPFAM" id="SSF56436">
    <property type="entry name" value="C-type lectin-like"/>
    <property type="match status" value="1"/>
</dbReference>
<dbReference type="RefSeq" id="XP_044315903.1">
    <property type="nucleotide sequence ID" value="XM_044459968.1"/>
</dbReference>
<dbReference type="CDD" id="cd00037">
    <property type="entry name" value="CLECT"/>
    <property type="match status" value="1"/>
</dbReference>
<dbReference type="InterPro" id="IPR016186">
    <property type="entry name" value="C-type_lectin-like/link_sf"/>
</dbReference>
<name>A0ABM5JAQ5_DRORH</name>
<dbReference type="Gene3D" id="3.10.100.10">
    <property type="entry name" value="Mannose-Binding Protein A, subunit A"/>
    <property type="match status" value="1"/>
</dbReference>
<keyword evidence="1" id="KW-0472">Membrane</keyword>
<dbReference type="EnsemblMetazoa" id="XM_044459968.1">
    <property type="protein sequence ID" value="XP_044315903.1"/>
    <property type="gene ID" value="LOC123037749"/>
</dbReference>
<evidence type="ECO:0000256" key="2">
    <source>
        <dbReference type="SAM" id="SignalP"/>
    </source>
</evidence>
<protein>
    <recommendedName>
        <fullName evidence="5">C-type lectin domain-containing protein</fullName>
    </recommendedName>
</protein>
<dbReference type="InterPro" id="IPR016187">
    <property type="entry name" value="CTDL_fold"/>
</dbReference>